<dbReference type="PANTHER" id="PTHR21576:SF29">
    <property type="entry name" value="NODULIN-LIKE DOMAIN-CONTAINING PROTEIN"/>
    <property type="match status" value="1"/>
</dbReference>
<evidence type="ECO:0000259" key="6">
    <source>
        <dbReference type="Pfam" id="PF06813"/>
    </source>
</evidence>
<dbReference type="GO" id="GO:0016020">
    <property type="term" value="C:membrane"/>
    <property type="evidence" value="ECO:0007669"/>
    <property type="project" value="UniProtKB-SubCell"/>
</dbReference>
<feature type="transmembrane region" description="Helical" evidence="5">
    <location>
        <begin position="443"/>
        <end position="465"/>
    </location>
</feature>
<feature type="transmembrane region" description="Helical" evidence="5">
    <location>
        <begin position="222"/>
        <end position="242"/>
    </location>
</feature>
<feature type="transmembrane region" description="Helical" evidence="5">
    <location>
        <begin position="27"/>
        <end position="46"/>
    </location>
</feature>
<sequence>MAFSGGVGRFGKADVVPFTVQVLRGRWFMLFSAFLIMGSAGAAYVFGIYSKEIKKVLGYDQKTLNLLGFFKDLGTTIGVLSGLLAEVAPPWFTLLVGAGLNFTGYFMLWLSVAGKVSKPHVWQMCLYICMGANSQNFANTSVLVTCVKNFPENRGSMMGLLKGFTGLSGAVMTQIYLSIYGDDPKSLILLIAWLPAAISIVFVGFIRLMKVVRVQGINEMKVFFNYLYISIALAIFIMIMTITQKQHPFSHGAYVSTGTIVCFLLFLPIAITVQQEFIIWNQKQEDLKSPPTAVKIESSSEAVVPKSSPEILEAEKPKKPEVSCFSNIFSPPARGEDYTILQALFSIDMLMLFFATFCGMGTTLTAMDNLGQIGESLGYHTRAISTFVSLVSIWNYFGRVGSGFFSEFLLTKWKVPRPLVMASVLLLSCFGFLIVAFPFPGSIYLASVITGFCYGAELLLLYTIISELFGLKYYATLFNVGMLASPLGSYVFNVKVAGVLYDNEALKQLEIKGHRREIGDDLTCIGTQCFRVAFLILTAVAFSGALTTLYLVIRTLMVFAGGGGGGGFGKADVIPFAVQVLRGRWFMLFSSFLIMGSAGATYVFGIYSKEIKTVLGYDQKTLNLLGFFKDLGTTIGVLSGLLAEVSPPWFTLLVGAALNFTGYFMLWLSVAGKVSKPHIWQMCLYICMGANSQNFANTSVLVTCVKNFPENRGSMMGLLKGFTGLSGAVMTQIYLAIYGNDSKSLILLIAWLPAVISIFFVGFIRLMKVVRGIDERRFSLIISTFQSHWLYS</sequence>
<evidence type="ECO:0008006" key="10">
    <source>
        <dbReference type="Google" id="ProtNLM"/>
    </source>
</evidence>
<feature type="transmembrane region" description="Helical" evidence="5">
    <location>
        <begin position="379"/>
        <end position="397"/>
    </location>
</feature>
<feature type="transmembrane region" description="Helical" evidence="5">
    <location>
        <begin position="649"/>
        <end position="670"/>
    </location>
</feature>
<dbReference type="Proteomes" id="UP000316621">
    <property type="component" value="Chromosome 9"/>
</dbReference>
<evidence type="ECO:0000256" key="3">
    <source>
        <dbReference type="ARBA" id="ARBA00022989"/>
    </source>
</evidence>
<evidence type="ECO:0000313" key="8">
    <source>
        <dbReference type="EMBL" id="RZC77177.1"/>
    </source>
</evidence>
<dbReference type="Pfam" id="PF23262">
    <property type="entry name" value="NFD4_C"/>
    <property type="match status" value="1"/>
</dbReference>
<evidence type="ECO:0000256" key="1">
    <source>
        <dbReference type="ARBA" id="ARBA00004141"/>
    </source>
</evidence>
<evidence type="ECO:0000256" key="4">
    <source>
        <dbReference type="ARBA" id="ARBA00023136"/>
    </source>
</evidence>
<keyword evidence="4 5" id="KW-0472">Membrane</keyword>
<feature type="transmembrane region" description="Helical" evidence="5">
    <location>
        <begin position="718"/>
        <end position="739"/>
    </location>
</feature>
<feature type="transmembrane region" description="Helical" evidence="5">
    <location>
        <begin position="532"/>
        <end position="553"/>
    </location>
</feature>
<keyword evidence="3 5" id="KW-1133">Transmembrane helix</keyword>
<dbReference type="Gene3D" id="1.20.1250.20">
    <property type="entry name" value="MFS general substrate transporter like domains"/>
    <property type="match status" value="2"/>
</dbReference>
<feature type="domain" description="Nodulin-like" evidence="6">
    <location>
        <begin position="584"/>
        <end position="770"/>
    </location>
</feature>
<dbReference type="InterPro" id="IPR010658">
    <property type="entry name" value="Nodulin-like"/>
</dbReference>
<feature type="transmembrane region" description="Helical" evidence="5">
    <location>
        <begin position="585"/>
        <end position="604"/>
    </location>
</feature>
<feature type="transmembrane region" description="Helical" evidence="5">
    <location>
        <begin position="187"/>
        <end position="210"/>
    </location>
</feature>
<keyword evidence="9" id="KW-1185">Reference proteome</keyword>
<feature type="transmembrane region" description="Helical" evidence="5">
    <location>
        <begin position="745"/>
        <end position="767"/>
    </location>
</feature>
<reference evidence="8 9" key="1">
    <citation type="journal article" date="2018" name="Science">
        <title>The opium poppy genome and morphinan production.</title>
        <authorList>
            <person name="Guo L."/>
            <person name="Winzer T."/>
            <person name="Yang X."/>
            <person name="Li Y."/>
            <person name="Ning Z."/>
            <person name="He Z."/>
            <person name="Teodor R."/>
            <person name="Lu Y."/>
            <person name="Bowser T.A."/>
            <person name="Graham I.A."/>
            <person name="Ye K."/>
        </authorList>
    </citation>
    <scope>NUCLEOTIDE SEQUENCE [LARGE SCALE GENOMIC DNA]</scope>
    <source>
        <strain evidence="9">cv. HN1</strain>
        <tissue evidence="8">Leaves</tissue>
    </source>
</reference>
<feature type="domain" description="NFD4 C-terminal" evidence="7">
    <location>
        <begin position="344"/>
        <end position="559"/>
    </location>
</feature>
<evidence type="ECO:0000259" key="7">
    <source>
        <dbReference type="Pfam" id="PF23262"/>
    </source>
</evidence>
<dbReference type="OMA" id="MIMTITQ"/>
<name>A0A4Y7KWL4_PAPSO</name>
<dbReference type="InterPro" id="IPR036259">
    <property type="entry name" value="MFS_trans_sf"/>
</dbReference>
<feature type="transmembrane region" description="Helical" evidence="5">
    <location>
        <begin position="66"/>
        <end position="85"/>
    </location>
</feature>
<evidence type="ECO:0000256" key="2">
    <source>
        <dbReference type="ARBA" id="ARBA00022692"/>
    </source>
</evidence>
<feature type="transmembrane region" description="Helical" evidence="5">
    <location>
        <begin position="343"/>
        <end position="367"/>
    </location>
</feature>
<dbReference type="EMBL" id="CM010723">
    <property type="protein sequence ID" value="RZC77177.1"/>
    <property type="molecule type" value="Genomic_DNA"/>
</dbReference>
<protein>
    <recommendedName>
        <fullName evidence="10">Nodulin-like domain-containing protein</fullName>
    </recommendedName>
</protein>
<feature type="transmembrane region" description="Helical" evidence="5">
    <location>
        <begin position="160"/>
        <end position="181"/>
    </location>
</feature>
<dbReference type="CDD" id="cd17354">
    <property type="entry name" value="MFS_Mch1p_like"/>
    <property type="match status" value="1"/>
</dbReference>
<feature type="transmembrane region" description="Helical" evidence="5">
    <location>
        <begin position="254"/>
        <end position="273"/>
    </location>
</feature>
<proteinExistence type="predicted"/>
<dbReference type="AlphaFoldDB" id="A0A4Y7KWL4"/>
<accession>A0A4Y7KWL4</accession>
<comment type="subcellular location">
    <subcellularLocation>
        <location evidence="1">Membrane</location>
        <topology evidence="1">Multi-pass membrane protein</topology>
    </subcellularLocation>
</comment>
<evidence type="ECO:0000313" key="9">
    <source>
        <dbReference type="Proteomes" id="UP000316621"/>
    </source>
</evidence>
<dbReference type="SUPFAM" id="SSF103473">
    <property type="entry name" value="MFS general substrate transporter"/>
    <property type="match status" value="3"/>
</dbReference>
<dbReference type="InterPro" id="IPR056555">
    <property type="entry name" value="NFD4_C"/>
</dbReference>
<dbReference type="Gene3D" id="1.20.1720.10">
    <property type="entry name" value="Multidrug resistance protein D"/>
    <property type="match status" value="1"/>
</dbReference>
<organism evidence="8 9">
    <name type="scientific">Papaver somniferum</name>
    <name type="common">Opium poppy</name>
    <dbReference type="NCBI Taxonomy" id="3469"/>
    <lineage>
        <taxon>Eukaryota</taxon>
        <taxon>Viridiplantae</taxon>
        <taxon>Streptophyta</taxon>
        <taxon>Embryophyta</taxon>
        <taxon>Tracheophyta</taxon>
        <taxon>Spermatophyta</taxon>
        <taxon>Magnoliopsida</taxon>
        <taxon>Ranunculales</taxon>
        <taxon>Papaveraceae</taxon>
        <taxon>Papaveroideae</taxon>
        <taxon>Papaver</taxon>
    </lineage>
</organism>
<keyword evidence="2 5" id="KW-0812">Transmembrane</keyword>
<dbReference type="STRING" id="3469.A0A4Y7KWL4"/>
<feature type="domain" description="Nodulin-like" evidence="6">
    <location>
        <begin position="26"/>
        <end position="272"/>
    </location>
</feature>
<dbReference type="Pfam" id="PF06813">
    <property type="entry name" value="Nodulin-like"/>
    <property type="match status" value="2"/>
</dbReference>
<gene>
    <name evidence="8" type="ORF">C5167_001345</name>
</gene>
<dbReference type="Gramene" id="RZC77177">
    <property type="protein sequence ID" value="RZC77177"/>
    <property type="gene ID" value="C5167_001345"/>
</dbReference>
<feature type="transmembrane region" description="Helical" evidence="5">
    <location>
        <begin position="418"/>
        <end position="437"/>
    </location>
</feature>
<evidence type="ECO:0000256" key="5">
    <source>
        <dbReference type="SAM" id="Phobius"/>
    </source>
</evidence>
<feature type="transmembrane region" description="Helical" evidence="5">
    <location>
        <begin position="91"/>
        <end position="110"/>
    </location>
</feature>
<feature type="transmembrane region" description="Helical" evidence="5">
    <location>
        <begin position="624"/>
        <end position="643"/>
    </location>
</feature>
<dbReference type="PANTHER" id="PTHR21576">
    <property type="entry name" value="UNCHARACTERIZED NODULIN-LIKE PROTEIN"/>
    <property type="match status" value="1"/>
</dbReference>